<keyword evidence="3" id="KW-1185">Reference proteome</keyword>
<name>A0ABY8AV73_9GAMM</name>
<evidence type="ECO:0008006" key="4">
    <source>
        <dbReference type="Google" id="ProtNLM"/>
    </source>
</evidence>
<gene>
    <name evidence="2" type="ORF">PXX05_06775</name>
</gene>
<accession>A0ABY8AV73</accession>
<keyword evidence="1" id="KW-0812">Transmembrane</keyword>
<feature type="transmembrane region" description="Helical" evidence="1">
    <location>
        <begin position="138"/>
        <end position="157"/>
    </location>
</feature>
<dbReference type="EMBL" id="CP119078">
    <property type="protein sequence ID" value="WED44483.1"/>
    <property type="molecule type" value="Genomic_DNA"/>
</dbReference>
<evidence type="ECO:0000313" key="2">
    <source>
        <dbReference type="EMBL" id="WED44483.1"/>
    </source>
</evidence>
<feature type="transmembrane region" description="Helical" evidence="1">
    <location>
        <begin position="114"/>
        <end position="132"/>
    </location>
</feature>
<keyword evidence="1" id="KW-0472">Membrane</keyword>
<sequence>MLTFFRQKSKVTKQQIDAALLNALNYFTDEEIITLIRQKQSIFQQQIIQSKHASEKESILLCYALFAKTLMNCVKSPSDIPDFIDHYYTSSYYCHVGGENGCYSYTLFDEVNAALLKTSLAVLVLSFITLPFSIPVSLIALGIAISILLPTGFYAAAETLPNQMKIKKEEDILFHQLYLNLTSQKDLNSPSIESEASLLSAN</sequence>
<keyword evidence="1" id="KW-1133">Transmembrane helix</keyword>
<evidence type="ECO:0000256" key="1">
    <source>
        <dbReference type="SAM" id="Phobius"/>
    </source>
</evidence>
<evidence type="ECO:0000313" key="3">
    <source>
        <dbReference type="Proteomes" id="UP001222087"/>
    </source>
</evidence>
<reference evidence="2 3" key="1">
    <citation type="submission" date="2023-02" db="EMBL/GenBank/DDBJ databases">
        <title>Genome Sequence of L. cardiaca H63T.</title>
        <authorList>
            <person name="Lopez A.E."/>
            <person name="Cianciotto N.P."/>
        </authorList>
    </citation>
    <scope>NUCLEOTIDE SEQUENCE [LARGE SCALE GENOMIC DNA]</scope>
    <source>
        <strain evidence="2 3">H63</strain>
    </source>
</reference>
<dbReference type="Proteomes" id="UP001222087">
    <property type="component" value="Chromosome"/>
</dbReference>
<proteinExistence type="predicted"/>
<dbReference type="RefSeq" id="WP_275090302.1">
    <property type="nucleotide sequence ID" value="NZ_CP119078.1"/>
</dbReference>
<protein>
    <recommendedName>
        <fullName evidence="4">23, 7 kDa protein</fullName>
    </recommendedName>
</protein>
<organism evidence="2 3">
    <name type="scientific">Legionella cardiaca</name>
    <dbReference type="NCBI Taxonomy" id="1071983"/>
    <lineage>
        <taxon>Bacteria</taxon>
        <taxon>Pseudomonadati</taxon>
        <taxon>Pseudomonadota</taxon>
        <taxon>Gammaproteobacteria</taxon>
        <taxon>Legionellales</taxon>
        <taxon>Legionellaceae</taxon>
        <taxon>Legionella</taxon>
    </lineage>
</organism>